<sequence>MNTKPLTVVPPDQCWNRIGVRGDRSCPELETVTHCNNCPVFAAAGRRFLDAPTPPGYLAEWTQRLAVREEVREGDESSVLVFRLGDEWLALPVAVLVEVTRPRPLHRIPHRGGLLAGMANIRGELHLCVRLDLILGVTAPADGDPDSRRLVVIRRESEGWVFAADEVDQVHRVLLPDLAAAAPTLARSHGKLTRGVFPHANRSIGLLDDARLFQTLRERLR</sequence>
<dbReference type="PANTHER" id="PTHR22617:SF45">
    <property type="entry name" value="CHEMOTAXIS PROTEIN CHEW"/>
    <property type="match status" value="1"/>
</dbReference>
<comment type="subcellular location">
    <subcellularLocation>
        <location evidence="1">Cytoplasm</location>
    </subcellularLocation>
</comment>
<name>A0ABS5BNY4_9BACT</name>
<evidence type="ECO:0000259" key="4">
    <source>
        <dbReference type="PROSITE" id="PS50851"/>
    </source>
</evidence>
<proteinExistence type="predicted"/>
<dbReference type="RefSeq" id="WP_210652690.1">
    <property type="nucleotide sequence ID" value="NZ_JAGKQQ010000001.1"/>
</dbReference>
<evidence type="ECO:0000313" key="6">
    <source>
        <dbReference type="Proteomes" id="UP000676565"/>
    </source>
</evidence>
<keyword evidence="6" id="KW-1185">Reference proteome</keyword>
<evidence type="ECO:0000256" key="3">
    <source>
        <dbReference type="ARBA" id="ARBA00022490"/>
    </source>
</evidence>
<protein>
    <recommendedName>
        <fullName evidence="2">Chemotaxis protein CheW</fullName>
    </recommendedName>
</protein>
<dbReference type="PROSITE" id="PS50851">
    <property type="entry name" value="CHEW"/>
    <property type="match status" value="1"/>
</dbReference>
<organism evidence="5 6">
    <name type="scientific">Gemmata palustris</name>
    <dbReference type="NCBI Taxonomy" id="2822762"/>
    <lineage>
        <taxon>Bacteria</taxon>
        <taxon>Pseudomonadati</taxon>
        <taxon>Planctomycetota</taxon>
        <taxon>Planctomycetia</taxon>
        <taxon>Gemmatales</taxon>
        <taxon>Gemmataceae</taxon>
        <taxon>Gemmata</taxon>
    </lineage>
</organism>
<dbReference type="PANTHER" id="PTHR22617">
    <property type="entry name" value="CHEMOTAXIS SENSOR HISTIDINE KINASE-RELATED"/>
    <property type="match status" value="1"/>
</dbReference>
<dbReference type="InterPro" id="IPR039315">
    <property type="entry name" value="CheW"/>
</dbReference>
<dbReference type="Gene3D" id="2.40.50.180">
    <property type="entry name" value="CheA-289, Domain 4"/>
    <property type="match status" value="1"/>
</dbReference>
<feature type="domain" description="CheW-like" evidence="4">
    <location>
        <begin position="76"/>
        <end position="218"/>
    </location>
</feature>
<dbReference type="EMBL" id="JAGKQQ010000001">
    <property type="protein sequence ID" value="MBP3954568.1"/>
    <property type="molecule type" value="Genomic_DNA"/>
</dbReference>
<evidence type="ECO:0000256" key="1">
    <source>
        <dbReference type="ARBA" id="ARBA00004496"/>
    </source>
</evidence>
<accession>A0ABS5BNY4</accession>
<keyword evidence="3" id="KW-0963">Cytoplasm</keyword>
<evidence type="ECO:0000256" key="2">
    <source>
        <dbReference type="ARBA" id="ARBA00021483"/>
    </source>
</evidence>
<dbReference type="SMART" id="SM00260">
    <property type="entry name" value="CheW"/>
    <property type="match status" value="1"/>
</dbReference>
<dbReference type="InterPro" id="IPR036061">
    <property type="entry name" value="CheW-like_dom_sf"/>
</dbReference>
<dbReference type="Pfam" id="PF01584">
    <property type="entry name" value="CheW"/>
    <property type="match status" value="1"/>
</dbReference>
<dbReference type="Proteomes" id="UP000676565">
    <property type="component" value="Unassembled WGS sequence"/>
</dbReference>
<dbReference type="InterPro" id="IPR002545">
    <property type="entry name" value="CheW-lke_dom"/>
</dbReference>
<dbReference type="Gene3D" id="2.30.30.40">
    <property type="entry name" value="SH3 Domains"/>
    <property type="match status" value="1"/>
</dbReference>
<gene>
    <name evidence="5" type="ORF">J8F10_04630</name>
</gene>
<evidence type="ECO:0000313" key="5">
    <source>
        <dbReference type="EMBL" id="MBP3954568.1"/>
    </source>
</evidence>
<dbReference type="SUPFAM" id="SSF50341">
    <property type="entry name" value="CheW-like"/>
    <property type="match status" value="1"/>
</dbReference>
<reference evidence="5 6" key="1">
    <citation type="submission" date="2021-04" db="EMBL/GenBank/DDBJ databases">
        <authorList>
            <person name="Ivanova A."/>
        </authorList>
    </citation>
    <scope>NUCLEOTIDE SEQUENCE [LARGE SCALE GENOMIC DNA]</scope>
    <source>
        <strain evidence="5 6">G18</strain>
    </source>
</reference>
<comment type="caution">
    <text evidence="5">The sequence shown here is derived from an EMBL/GenBank/DDBJ whole genome shotgun (WGS) entry which is preliminary data.</text>
</comment>